<comment type="caution">
    <text evidence="2">The sequence shown here is derived from an EMBL/GenBank/DDBJ whole genome shotgun (WGS) entry which is preliminary data.</text>
</comment>
<organism evidence="2 3">
    <name type="scientific">Flavobacterium ponti</name>
    <dbReference type="NCBI Taxonomy" id="665133"/>
    <lineage>
        <taxon>Bacteria</taxon>
        <taxon>Pseudomonadati</taxon>
        <taxon>Bacteroidota</taxon>
        <taxon>Flavobacteriia</taxon>
        <taxon>Flavobacteriales</taxon>
        <taxon>Flavobacteriaceae</taxon>
        <taxon>Flavobacterium</taxon>
    </lineage>
</organism>
<dbReference type="EMBL" id="JBHSGW010000002">
    <property type="protein sequence ID" value="MFC4739100.1"/>
    <property type="molecule type" value="Genomic_DNA"/>
</dbReference>
<evidence type="ECO:0000313" key="3">
    <source>
        <dbReference type="Proteomes" id="UP001595885"/>
    </source>
</evidence>
<evidence type="ECO:0000259" key="1">
    <source>
        <dbReference type="Pfam" id="PF17116"/>
    </source>
</evidence>
<feature type="domain" description="Type 9 secretion system plug protein N-terminal" evidence="1">
    <location>
        <begin position="33"/>
        <end position="153"/>
    </location>
</feature>
<evidence type="ECO:0000313" key="2">
    <source>
        <dbReference type="EMBL" id="MFC4739100.1"/>
    </source>
</evidence>
<reference evidence="3" key="1">
    <citation type="journal article" date="2019" name="Int. J. Syst. Evol. Microbiol.">
        <title>The Global Catalogue of Microorganisms (GCM) 10K type strain sequencing project: providing services to taxonomists for standard genome sequencing and annotation.</title>
        <authorList>
            <consortium name="The Broad Institute Genomics Platform"/>
            <consortium name="The Broad Institute Genome Sequencing Center for Infectious Disease"/>
            <person name="Wu L."/>
            <person name="Ma J."/>
        </authorList>
    </citation>
    <scope>NUCLEOTIDE SEQUENCE [LARGE SCALE GENOMIC DNA]</scope>
    <source>
        <strain evidence="3">CCUG 50349</strain>
    </source>
</reference>
<protein>
    <submittedName>
        <fullName evidence="2">DUF5103 domain-containing protein</fullName>
    </submittedName>
</protein>
<dbReference type="InterPro" id="IPR031345">
    <property type="entry name" value="T9SS_Plug_N"/>
</dbReference>
<sequence>MTKLYAFILTIVGFANIFGQSTIEQEINPPYNIKTVSFHQRDSVAIPFFRLGDGFELQFDDLFGNEADYYYTITQYTYDWKPTGLAKVEYLQGMDNQRIITYENSFNTLQLYSHYVQKFPNRFNQITKSGNYIIKVFNDEREIVFSRKFIIYEDIVNVPAVVRKSRNIETIQEKQNLDFTINLGETTYQNPKQNVKVSIFQNARFDTAKHNIAPQYTIGNELVYRYNDETQFWAGNEFWNFENSTIRATSNTVLKYTAGDIYNTHLYVNHERKNKIYTFFPDINGRFLVYNRGAENSAIQADYTWVYFTLDAATTFTNNNIYVGGMFNNYAKTDEYKMEYNKESGFYEKAILMKQGFVNFEYTLTDKKGNVDSKNAIDGNFFQTENTYNIIVYYRGNNDRYDRVIGYGTTSSKIIKN</sequence>
<accession>A0ABV9P332</accession>
<name>A0ABV9P332_9FLAO</name>
<proteinExistence type="predicted"/>
<keyword evidence="3" id="KW-1185">Reference proteome</keyword>
<dbReference type="Pfam" id="PF17116">
    <property type="entry name" value="T9SS_plug_1st"/>
    <property type="match status" value="1"/>
</dbReference>
<gene>
    <name evidence="2" type="ORF">ACFO3U_03760</name>
</gene>
<dbReference type="RefSeq" id="WP_379738396.1">
    <property type="nucleotide sequence ID" value="NZ_JBHSGW010000002.1"/>
</dbReference>
<dbReference type="Proteomes" id="UP001595885">
    <property type="component" value="Unassembled WGS sequence"/>
</dbReference>